<proteinExistence type="predicted"/>
<dbReference type="RefSeq" id="WP_378062636.1">
    <property type="nucleotide sequence ID" value="NZ_JBHSIS010000038.1"/>
</dbReference>
<feature type="domain" description="Helix-turn-helix" evidence="1">
    <location>
        <begin position="13"/>
        <end position="59"/>
    </location>
</feature>
<dbReference type="EMBL" id="JBHSIS010000038">
    <property type="protein sequence ID" value="MFC4859510.1"/>
    <property type="molecule type" value="Genomic_DNA"/>
</dbReference>
<dbReference type="NCBIfam" id="TIGR01764">
    <property type="entry name" value="excise"/>
    <property type="match status" value="1"/>
</dbReference>
<evidence type="ECO:0000313" key="2">
    <source>
        <dbReference type="EMBL" id="MFC4859510.1"/>
    </source>
</evidence>
<gene>
    <name evidence="2" type="ORF">ACFPCV_38975</name>
</gene>
<protein>
    <submittedName>
        <fullName evidence="2">Helix-turn-helix domain-containing protein</fullName>
    </submittedName>
</protein>
<reference evidence="3" key="1">
    <citation type="journal article" date="2019" name="Int. J. Syst. Evol. Microbiol.">
        <title>The Global Catalogue of Microorganisms (GCM) 10K type strain sequencing project: providing services to taxonomists for standard genome sequencing and annotation.</title>
        <authorList>
            <consortium name="The Broad Institute Genomics Platform"/>
            <consortium name="The Broad Institute Genome Sequencing Center for Infectious Disease"/>
            <person name="Wu L."/>
            <person name="Ma J."/>
        </authorList>
    </citation>
    <scope>NUCLEOTIDE SEQUENCE [LARGE SCALE GENOMIC DNA]</scope>
    <source>
        <strain evidence="3">ZS-22-S1</strain>
    </source>
</reference>
<accession>A0ABV9SGF7</accession>
<sequence length="86" mass="9452">MAAPAGEPHTPAFYTVREAAKVLRCDASTLYRAIRDDAFPAVRIRSRYVVPAKVLNQMIHEAINTGACVDIAAIATQRRTERDPNA</sequence>
<name>A0ABV9SGF7_9PSEU</name>
<evidence type="ECO:0000259" key="1">
    <source>
        <dbReference type="Pfam" id="PF12728"/>
    </source>
</evidence>
<dbReference type="Pfam" id="PF12728">
    <property type="entry name" value="HTH_17"/>
    <property type="match status" value="1"/>
</dbReference>
<evidence type="ECO:0000313" key="3">
    <source>
        <dbReference type="Proteomes" id="UP001595859"/>
    </source>
</evidence>
<dbReference type="Proteomes" id="UP001595859">
    <property type="component" value="Unassembled WGS sequence"/>
</dbReference>
<keyword evidence="3" id="KW-1185">Reference proteome</keyword>
<organism evidence="2 3">
    <name type="scientific">Actinophytocola glycyrrhizae</name>
    <dbReference type="NCBI Taxonomy" id="2044873"/>
    <lineage>
        <taxon>Bacteria</taxon>
        <taxon>Bacillati</taxon>
        <taxon>Actinomycetota</taxon>
        <taxon>Actinomycetes</taxon>
        <taxon>Pseudonocardiales</taxon>
        <taxon>Pseudonocardiaceae</taxon>
    </lineage>
</organism>
<comment type="caution">
    <text evidence="2">The sequence shown here is derived from an EMBL/GenBank/DDBJ whole genome shotgun (WGS) entry which is preliminary data.</text>
</comment>
<dbReference type="InterPro" id="IPR041657">
    <property type="entry name" value="HTH_17"/>
</dbReference>
<dbReference type="InterPro" id="IPR010093">
    <property type="entry name" value="SinI_DNA-bd"/>
</dbReference>